<comment type="caution">
    <text evidence="2">The sequence shown here is derived from an EMBL/GenBank/DDBJ whole genome shotgun (WGS) entry which is preliminary data.</text>
</comment>
<protein>
    <submittedName>
        <fullName evidence="2">Uncharacterized protein</fullName>
    </submittedName>
</protein>
<gene>
    <name evidence="2" type="ORF">BCR44DRAFT_1147309</name>
</gene>
<feature type="region of interest" description="Disordered" evidence="1">
    <location>
        <begin position="126"/>
        <end position="147"/>
    </location>
</feature>
<dbReference type="AlphaFoldDB" id="A0A1Y2HLI4"/>
<name>A0A1Y2HLI4_9FUNG</name>
<proteinExistence type="predicted"/>
<organism evidence="2 3">
    <name type="scientific">Catenaria anguillulae PL171</name>
    <dbReference type="NCBI Taxonomy" id="765915"/>
    <lineage>
        <taxon>Eukaryota</taxon>
        <taxon>Fungi</taxon>
        <taxon>Fungi incertae sedis</taxon>
        <taxon>Blastocladiomycota</taxon>
        <taxon>Blastocladiomycetes</taxon>
        <taxon>Blastocladiales</taxon>
        <taxon>Catenariaceae</taxon>
        <taxon>Catenaria</taxon>
    </lineage>
</organism>
<evidence type="ECO:0000313" key="2">
    <source>
        <dbReference type="EMBL" id="ORZ34553.1"/>
    </source>
</evidence>
<dbReference type="EMBL" id="MCFL01000027">
    <property type="protein sequence ID" value="ORZ34553.1"/>
    <property type="molecule type" value="Genomic_DNA"/>
</dbReference>
<evidence type="ECO:0000313" key="3">
    <source>
        <dbReference type="Proteomes" id="UP000193411"/>
    </source>
</evidence>
<accession>A0A1Y2HLI4</accession>
<reference evidence="2 3" key="1">
    <citation type="submission" date="2016-07" db="EMBL/GenBank/DDBJ databases">
        <title>Pervasive Adenine N6-methylation of Active Genes in Fungi.</title>
        <authorList>
            <consortium name="DOE Joint Genome Institute"/>
            <person name="Mondo S.J."/>
            <person name="Dannebaum R.O."/>
            <person name="Kuo R.C."/>
            <person name="Labutti K."/>
            <person name="Haridas S."/>
            <person name="Kuo A."/>
            <person name="Salamov A."/>
            <person name="Ahrendt S.R."/>
            <person name="Lipzen A."/>
            <person name="Sullivan W."/>
            <person name="Andreopoulos W.B."/>
            <person name="Clum A."/>
            <person name="Lindquist E."/>
            <person name="Daum C."/>
            <person name="Ramamoorthy G.K."/>
            <person name="Gryganskyi A."/>
            <person name="Culley D."/>
            <person name="Magnuson J.K."/>
            <person name="James T.Y."/>
            <person name="O'Malley M.A."/>
            <person name="Stajich J.E."/>
            <person name="Spatafora J.W."/>
            <person name="Visel A."/>
            <person name="Grigoriev I.V."/>
        </authorList>
    </citation>
    <scope>NUCLEOTIDE SEQUENCE [LARGE SCALE GENOMIC DNA]</scope>
    <source>
        <strain evidence="2 3">PL171</strain>
    </source>
</reference>
<keyword evidence="3" id="KW-1185">Reference proteome</keyword>
<evidence type="ECO:0000256" key="1">
    <source>
        <dbReference type="SAM" id="MobiDB-lite"/>
    </source>
</evidence>
<dbReference type="Proteomes" id="UP000193411">
    <property type="component" value="Unassembled WGS sequence"/>
</dbReference>
<sequence>MNEFVASLDLLVEVPHYVVGMSCKVIDRFSAFILRKDMTLLDALRAHFVVARVFPGLADLQCLLRGSTRYVEALIGNTRRTDSWPTYPKKMGHRPRNRPLCRHRHQNKWLTQRWVPHRLPVPRCRLYQRPQNRQQRPEPRGLGHLPEPAPSIPARFPCCPLQLDRAWSSHSRRIHGPWCW</sequence>